<comment type="caution">
    <text evidence="1">The sequence shown here is derived from an EMBL/GenBank/DDBJ whole genome shotgun (WGS) entry which is preliminary data.</text>
</comment>
<keyword evidence="2" id="KW-1185">Reference proteome</keyword>
<dbReference type="AlphaFoldDB" id="A0A843XA72"/>
<dbReference type="EMBL" id="NMUH01006926">
    <property type="protein sequence ID" value="MQM16259.1"/>
    <property type="molecule type" value="Genomic_DNA"/>
</dbReference>
<protein>
    <submittedName>
        <fullName evidence="1">Uncharacterized protein</fullName>
    </submittedName>
</protein>
<proteinExistence type="predicted"/>
<dbReference type="Proteomes" id="UP000652761">
    <property type="component" value="Unassembled WGS sequence"/>
</dbReference>
<name>A0A843XA72_COLES</name>
<evidence type="ECO:0000313" key="2">
    <source>
        <dbReference type="Proteomes" id="UP000652761"/>
    </source>
</evidence>
<feature type="non-terminal residue" evidence="1">
    <location>
        <position position="153"/>
    </location>
</feature>
<sequence length="153" mass="17349">MFTSTLFQHGLHFHIDYGYNIDFISTSTLSEHRLSLNINSLLITIMVLTSVEYSYLNSFQTILNYILHDIQIYFQISVDFKSPHESCCIMCSLTFIVSGSSRNARCKVGIVNLTEARRDSDNLPLCKCLFQHLMAAGSLAPYFGPDTPTCMKM</sequence>
<accession>A0A843XA72</accession>
<gene>
    <name evidence="1" type="ORF">Taro_049212</name>
</gene>
<organism evidence="1 2">
    <name type="scientific">Colocasia esculenta</name>
    <name type="common">Wild taro</name>
    <name type="synonym">Arum esculentum</name>
    <dbReference type="NCBI Taxonomy" id="4460"/>
    <lineage>
        <taxon>Eukaryota</taxon>
        <taxon>Viridiplantae</taxon>
        <taxon>Streptophyta</taxon>
        <taxon>Embryophyta</taxon>
        <taxon>Tracheophyta</taxon>
        <taxon>Spermatophyta</taxon>
        <taxon>Magnoliopsida</taxon>
        <taxon>Liliopsida</taxon>
        <taxon>Araceae</taxon>
        <taxon>Aroideae</taxon>
        <taxon>Colocasieae</taxon>
        <taxon>Colocasia</taxon>
    </lineage>
</organism>
<evidence type="ECO:0000313" key="1">
    <source>
        <dbReference type="EMBL" id="MQM16259.1"/>
    </source>
</evidence>
<reference evidence="1" key="1">
    <citation type="submission" date="2017-07" db="EMBL/GenBank/DDBJ databases">
        <title>Taro Niue Genome Assembly and Annotation.</title>
        <authorList>
            <person name="Atibalentja N."/>
            <person name="Keating K."/>
            <person name="Fields C.J."/>
        </authorList>
    </citation>
    <scope>NUCLEOTIDE SEQUENCE</scope>
    <source>
        <strain evidence="1">Niue_2</strain>
        <tissue evidence="1">Leaf</tissue>
    </source>
</reference>